<dbReference type="CDD" id="cd00130">
    <property type="entry name" value="PAS"/>
    <property type="match status" value="1"/>
</dbReference>
<reference evidence="2 3" key="1">
    <citation type="submission" date="2023-12" db="EMBL/GenBank/DDBJ databases">
        <title>Blastococcus brunescens sp. nov., an actonobacterium isolated from sandstone collected in sahara desert.</title>
        <authorList>
            <person name="Gtari M."/>
            <person name="Ghodhbane F."/>
        </authorList>
    </citation>
    <scope>NUCLEOTIDE SEQUENCE [LARGE SCALE GENOMIC DNA]</scope>
    <source>
        <strain evidence="2 3">BMG 8361</strain>
    </source>
</reference>
<accession>A0ABZ1AZB8</accession>
<dbReference type="EMBL" id="CP141261">
    <property type="protein sequence ID" value="WRL63890.1"/>
    <property type="molecule type" value="Genomic_DNA"/>
</dbReference>
<name>A0ABZ1AZB8_9ACTN</name>
<dbReference type="Proteomes" id="UP001324287">
    <property type="component" value="Chromosome"/>
</dbReference>
<dbReference type="SUPFAM" id="SSF55785">
    <property type="entry name" value="PYP-like sensor domain (PAS domain)"/>
    <property type="match status" value="2"/>
</dbReference>
<gene>
    <name evidence="2" type="ORF">U6N30_30475</name>
</gene>
<proteinExistence type="predicted"/>
<dbReference type="InterPro" id="IPR013656">
    <property type="entry name" value="PAS_4"/>
</dbReference>
<dbReference type="InterPro" id="IPR000014">
    <property type="entry name" value="PAS"/>
</dbReference>
<dbReference type="NCBIfam" id="TIGR00229">
    <property type="entry name" value="sensory_box"/>
    <property type="match status" value="1"/>
</dbReference>
<keyword evidence="3" id="KW-1185">Reference proteome</keyword>
<dbReference type="RefSeq" id="WP_324275220.1">
    <property type="nucleotide sequence ID" value="NZ_CP141261.1"/>
</dbReference>
<dbReference type="InterPro" id="IPR035965">
    <property type="entry name" value="PAS-like_dom_sf"/>
</dbReference>
<evidence type="ECO:0000313" key="3">
    <source>
        <dbReference type="Proteomes" id="UP001324287"/>
    </source>
</evidence>
<dbReference type="PROSITE" id="PS50112">
    <property type="entry name" value="PAS"/>
    <property type="match status" value="1"/>
</dbReference>
<dbReference type="Pfam" id="PF08448">
    <property type="entry name" value="PAS_4"/>
    <property type="match status" value="1"/>
</dbReference>
<dbReference type="Gene3D" id="3.30.450.20">
    <property type="entry name" value="PAS domain"/>
    <property type="match status" value="1"/>
</dbReference>
<evidence type="ECO:0000259" key="1">
    <source>
        <dbReference type="PROSITE" id="PS50112"/>
    </source>
</evidence>
<organism evidence="2 3">
    <name type="scientific">Blastococcus brunescens</name>
    <dbReference type="NCBI Taxonomy" id="1564165"/>
    <lineage>
        <taxon>Bacteria</taxon>
        <taxon>Bacillati</taxon>
        <taxon>Actinomycetota</taxon>
        <taxon>Actinomycetes</taxon>
        <taxon>Geodermatophilales</taxon>
        <taxon>Geodermatophilaceae</taxon>
        <taxon>Blastococcus</taxon>
    </lineage>
</organism>
<evidence type="ECO:0000313" key="2">
    <source>
        <dbReference type="EMBL" id="WRL63890.1"/>
    </source>
</evidence>
<sequence>MPDAVYRLDAQGRFTYLNAAAEALMRRRADELLGQVLVDHFPMIKGSVAQERVREVLADGRPRQFEYYYEPQERWYEVRAFPDPEGVAVFFRDVDARYRTEQQRDTELRQLTAVLAALPSATVLVDEDGRILITNRAWDADGELLRSTGIRPGVVRDSYLDAIGRGCGRRTTRPSSPR</sequence>
<protein>
    <submittedName>
        <fullName evidence="2">PAS domain-containing protein</fullName>
    </submittedName>
</protein>
<feature type="domain" description="PAS" evidence="1">
    <location>
        <begin position="1"/>
        <end position="38"/>
    </location>
</feature>